<dbReference type="Gene3D" id="1.10.287.950">
    <property type="entry name" value="Methyl-accepting chemotaxis protein"/>
    <property type="match status" value="1"/>
</dbReference>
<reference evidence="6" key="2">
    <citation type="journal article" date="2017" name="Genome Biol. Evol.">
        <title>Comparative genomic analysis identifies a Campylobacter clade deficient in selenium metabolism.</title>
        <authorList>
            <person name="Miller W.G."/>
            <person name="Yee E."/>
            <person name="Lopes B.S."/>
            <person name="Chapman M.H."/>
            <person name="Huynh S."/>
            <person name="Bono J.L."/>
            <person name="Parker C.T."/>
            <person name="Strachan N.J.C."/>
            <person name="Forbes K.J."/>
        </authorList>
    </citation>
    <scope>NUCLEOTIDE SEQUENCE [LARGE SCALE GENOMIC DNA]</scope>
    <source>
        <strain evidence="6">NCTC 13004</strain>
    </source>
</reference>
<dbReference type="PANTHER" id="PTHR32089:SF112">
    <property type="entry name" value="LYSOZYME-LIKE PROTEIN-RELATED"/>
    <property type="match status" value="1"/>
</dbReference>
<evidence type="ECO:0000256" key="2">
    <source>
        <dbReference type="PROSITE-ProRule" id="PRU00284"/>
    </source>
</evidence>
<feature type="transmembrane region" description="Helical" evidence="3">
    <location>
        <begin position="6"/>
        <end position="31"/>
    </location>
</feature>
<dbReference type="SUPFAM" id="SSF58104">
    <property type="entry name" value="Methyl-accepting chemotaxis protein (MCP) signaling domain"/>
    <property type="match status" value="1"/>
</dbReference>
<dbReference type="GO" id="GO:0016020">
    <property type="term" value="C:membrane"/>
    <property type="evidence" value="ECO:0007669"/>
    <property type="project" value="InterPro"/>
</dbReference>
<dbReference type="PANTHER" id="PTHR32089">
    <property type="entry name" value="METHYL-ACCEPTING CHEMOTAXIS PROTEIN MCPB"/>
    <property type="match status" value="1"/>
</dbReference>
<sequence>MKFTTLFYAIFGAIFVAIVLNLIALVEVIGVQGELIEASEKRYQSYLLADELRQSSDDLTRLARAYSVTGDSSYVDQYNSILNIRNGKAPRPIEYDRIYWDFVAATGQKPRPDSNEMISLTQKMENLGFSQAELAKLKESENRSNNLVGIETKAMNAVIGKFADDSGRYTISGEPDRELAMNLTHSKEYHIEKAKIMEPIDEFFVMLKKRTTDEVQSKIDKTDLYFNATIGLFIINIIIIVVGSILLRKKIGQIEVVSDGLRGFFAFLGNEKEDCKTININSKDEFGVIAKMINQNISNLRIQIGSERKFINDTVNALKDLSQGSFGVRLNNNCNSPLMKQLQETLNNMALALEKNVNEIVKIIAKYSEHDYTQRASNENLKHYLLKMADGINGLGDSTVAMLKLSQKSSQTLYEASHKMKDGIDKLNESSKLQVNSLQESAAAVEELSSSMNSINERADEVIKQSDDIKNIITIIKDIAEQTNLLALNAAIEAARAGEHGRGFSVVADEVRTLAEKTGKSLTEIEANVNILTQSITDMSSSIHEQTAAINQINEAMSVIGDGTERNHEETNKIASISNDVETMSEEMLANINKNKF</sequence>
<protein>
    <submittedName>
        <fullName evidence="5">MCP-domain signal transduction protein</fullName>
    </submittedName>
</protein>
<evidence type="ECO:0000313" key="6">
    <source>
        <dbReference type="Proteomes" id="UP000202031"/>
    </source>
</evidence>
<keyword evidence="3" id="KW-1133">Transmembrane helix</keyword>
<dbReference type="KEGG" id="clx:CLAN_0499"/>
<dbReference type="GO" id="GO:0007165">
    <property type="term" value="P:signal transduction"/>
    <property type="evidence" value="ECO:0007669"/>
    <property type="project" value="UniProtKB-KW"/>
</dbReference>
<evidence type="ECO:0000256" key="1">
    <source>
        <dbReference type="ARBA" id="ARBA00023224"/>
    </source>
</evidence>
<evidence type="ECO:0000313" key="5">
    <source>
        <dbReference type="EMBL" id="ARQ97254.1"/>
    </source>
</evidence>
<proteinExistence type="predicted"/>
<dbReference type="AlphaFoldDB" id="A0A1X9SLZ4"/>
<feature type="domain" description="Methyl-accepting transducer" evidence="4">
    <location>
        <begin position="349"/>
        <end position="597"/>
    </location>
</feature>
<keyword evidence="1 2" id="KW-0807">Transducer</keyword>
<dbReference type="Gene3D" id="1.20.120.1530">
    <property type="match status" value="1"/>
</dbReference>
<reference evidence="6" key="1">
    <citation type="journal article" date="2017" name="Genome Biol. Evol.">
        <title>Comparative Genomic Analysis Identifies a Campylobacter Clade Deficient in Selenium Metabolism.</title>
        <authorList>
            <person name="Miller W.G."/>
            <person name="Yee E."/>
            <person name="Lopes B.S."/>
            <person name="Chapman M.H."/>
            <person name="Huynh S."/>
            <person name="Bono J.L."/>
            <person name="Parker C.T."/>
            <person name="Strachan N.J.C."/>
            <person name="Forbes K.J."/>
        </authorList>
    </citation>
    <scope>NUCLEOTIDE SEQUENCE [LARGE SCALE GENOMIC DNA]</scope>
    <source>
        <strain evidence="6">NCTC 13004</strain>
    </source>
</reference>
<keyword evidence="3" id="KW-0812">Transmembrane</keyword>
<gene>
    <name evidence="5" type="ORF">CLAN_0499</name>
</gene>
<dbReference type="PROSITE" id="PS50111">
    <property type="entry name" value="CHEMOTAXIS_TRANSDUC_2"/>
    <property type="match status" value="1"/>
</dbReference>
<organism evidence="5 6">
    <name type="scientific">Campylobacter lanienae NCTC 13004</name>
    <dbReference type="NCBI Taxonomy" id="1031753"/>
    <lineage>
        <taxon>Bacteria</taxon>
        <taxon>Pseudomonadati</taxon>
        <taxon>Campylobacterota</taxon>
        <taxon>Epsilonproteobacteria</taxon>
        <taxon>Campylobacterales</taxon>
        <taxon>Campylobacteraceae</taxon>
        <taxon>Campylobacter</taxon>
    </lineage>
</organism>
<dbReference type="Proteomes" id="UP000202031">
    <property type="component" value="Chromosome"/>
</dbReference>
<evidence type="ECO:0000259" key="4">
    <source>
        <dbReference type="PROSITE" id="PS50111"/>
    </source>
</evidence>
<keyword evidence="3" id="KW-0472">Membrane</keyword>
<dbReference type="SMART" id="SM00283">
    <property type="entry name" value="MA"/>
    <property type="match status" value="1"/>
</dbReference>
<name>A0A1X9SLZ4_9BACT</name>
<dbReference type="EMBL" id="CP015578">
    <property type="protein sequence ID" value="ARQ97254.1"/>
    <property type="molecule type" value="Genomic_DNA"/>
</dbReference>
<feature type="transmembrane region" description="Helical" evidence="3">
    <location>
        <begin position="224"/>
        <end position="247"/>
    </location>
</feature>
<accession>A0A1X9SLZ4</accession>
<dbReference type="InterPro" id="IPR004089">
    <property type="entry name" value="MCPsignal_dom"/>
</dbReference>
<dbReference type="Pfam" id="PF00015">
    <property type="entry name" value="MCPsignal"/>
    <property type="match status" value="1"/>
</dbReference>
<evidence type="ECO:0000256" key="3">
    <source>
        <dbReference type="SAM" id="Phobius"/>
    </source>
</evidence>